<feature type="domain" description="Cyclin C-terminal" evidence="7">
    <location>
        <begin position="659"/>
        <end position="822"/>
    </location>
</feature>
<dbReference type="InterPro" id="IPR036915">
    <property type="entry name" value="Cyclin-like_sf"/>
</dbReference>
<feature type="compositionally biased region" description="Low complexity" evidence="5">
    <location>
        <begin position="413"/>
        <end position="448"/>
    </location>
</feature>
<dbReference type="GO" id="GO:0051301">
    <property type="term" value="P:cell division"/>
    <property type="evidence" value="ECO:0007669"/>
    <property type="project" value="UniProtKB-KW"/>
</dbReference>
<feature type="region of interest" description="Disordered" evidence="5">
    <location>
        <begin position="1"/>
        <end position="197"/>
    </location>
</feature>
<feature type="compositionally biased region" description="Low complexity" evidence="5">
    <location>
        <begin position="369"/>
        <end position="381"/>
    </location>
</feature>
<evidence type="ECO:0000256" key="4">
    <source>
        <dbReference type="RuleBase" id="RU000383"/>
    </source>
</evidence>
<name>A0A4D9DBD0_9STRA</name>
<dbReference type="InterPro" id="IPR004367">
    <property type="entry name" value="Cyclin_C-dom"/>
</dbReference>
<organism evidence="8 9">
    <name type="scientific">Nannochloropsis salina CCMP1776</name>
    <dbReference type="NCBI Taxonomy" id="1027361"/>
    <lineage>
        <taxon>Eukaryota</taxon>
        <taxon>Sar</taxon>
        <taxon>Stramenopiles</taxon>
        <taxon>Ochrophyta</taxon>
        <taxon>Eustigmatophyceae</taxon>
        <taxon>Eustigmatales</taxon>
        <taxon>Monodopsidaceae</taxon>
        <taxon>Microchloropsis</taxon>
        <taxon>Microchloropsis salina</taxon>
    </lineage>
</organism>
<evidence type="ECO:0000259" key="6">
    <source>
        <dbReference type="SMART" id="SM00385"/>
    </source>
</evidence>
<evidence type="ECO:0000256" key="2">
    <source>
        <dbReference type="ARBA" id="ARBA00023127"/>
    </source>
</evidence>
<dbReference type="InterPro" id="IPR006671">
    <property type="entry name" value="Cyclin_N"/>
</dbReference>
<sequence length="867" mass="92073">MGTESHSKHTTGRRGHDCQQTESLMGATHSSASSSSFTAFASGLPSSSSSGPKGPRLRTPSTHHPAPDLQPPPSKSDTPAHPDRLHGSKMTIDAILLQQAQDREASRANGKCAPTMLPSSAPHQLQYLQRRQPRPPLEGHAEEIDEGNEMVDGSEAEMDEGRSEDAEESLTSGTDLGGGEGGVRRADRSSSHAGHPSGFWSLQQCDLSIVNGELGSERSGVGPVPSSSFLPASLPASASTTSAPISSFLHRIPAAFCGTSKGQEPLSSSAALIQRSGVAYGACWERGSGPREKGRDGPRPGPSFQPAPRPLAASRAAAGVLGDGEHGRYWKDQSAGDMLHVETSRQDPTSLAPKTGASEDRFHHPHGQPPLHYQQQQQQKQPEGRASAPSTAYGIPRLGKTLLQLLKGGISRASSASTASTSSTTPTSSSLSSSSSFSSAPFSSSLSPPANPPPAAAATPPSSSVAGPALPLLGATTAEIDRLTGHRSLEVYAQMRRDERRNRAYYGLSSLPPSCPSSSSPSPDAPLPAAAVQLSSHTPFPSSSPPVLEAQAFLQNGHRCRLVGWLVAVGDKLRMRRATVHVAIAFVDRLFERHVPPKEKWPMLGVSCLQVAAKYEEAEENVPAVSQLSRASGIGLSIQTVQRWEVAVLEGLGWQLTCIVPLHFVEFYMTRGVLFWGDTVAGGKQRLGPCLPPSLSACSAPTKPWGWRQQQQGLQHPQQQQHQYVAPAQLRKHAHFFSSYLLVHEFPTLALYLPSFVAALLLYLARISLGIAPAWREELVTLTGVEESALMGVAARVLRSFQSDYPQYLLGPAGAVRGLPDATSSAHYASVWRTGNGGHDAGGEGAVLLPDPPPFDFHSLPRRTASA</sequence>
<feature type="region of interest" description="Disordered" evidence="5">
    <location>
        <begin position="413"/>
        <end position="464"/>
    </location>
</feature>
<comment type="caution">
    <text evidence="8">The sequence shown here is derived from an EMBL/GenBank/DDBJ whole genome shotgun (WGS) entry which is preliminary data.</text>
</comment>
<keyword evidence="2 4" id="KW-0195">Cyclin</keyword>
<gene>
    <name evidence="8" type="ORF">NSK_001675</name>
</gene>
<dbReference type="CDD" id="cd20529">
    <property type="entry name" value="CYCLIN_CCNJ-like_rpt2"/>
    <property type="match status" value="1"/>
</dbReference>
<dbReference type="EMBL" id="SDOX01000006">
    <property type="protein sequence ID" value="TFJ87343.1"/>
    <property type="molecule type" value="Genomic_DNA"/>
</dbReference>
<dbReference type="PANTHER" id="PTHR10177">
    <property type="entry name" value="CYCLINS"/>
    <property type="match status" value="1"/>
</dbReference>
<keyword evidence="9" id="KW-1185">Reference proteome</keyword>
<dbReference type="AlphaFoldDB" id="A0A4D9DBD0"/>
<feature type="compositionally biased region" description="Low complexity" evidence="5">
    <location>
        <begin position="27"/>
        <end position="54"/>
    </location>
</feature>
<feature type="compositionally biased region" description="Acidic residues" evidence="5">
    <location>
        <begin position="143"/>
        <end position="158"/>
    </location>
</feature>
<comment type="similarity">
    <text evidence="4">Belongs to the cyclin family.</text>
</comment>
<evidence type="ECO:0000313" key="8">
    <source>
        <dbReference type="EMBL" id="TFJ87343.1"/>
    </source>
</evidence>
<evidence type="ECO:0000256" key="1">
    <source>
        <dbReference type="ARBA" id="ARBA00022618"/>
    </source>
</evidence>
<feature type="region of interest" description="Disordered" evidence="5">
    <location>
        <begin position="283"/>
        <end position="316"/>
    </location>
</feature>
<dbReference type="Gene3D" id="1.10.472.10">
    <property type="entry name" value="Cyclin-like"/>
    <property type="match status" value="2"/>
</dbReference>
<protein>
    <submittedName>
        <fullName evidence="8">Uncharacterized protein</fullName>
    </submittedName>
</protein>
<feature type="compositionally biased region" description="Basic and acidic residues" evidence="5">
    <location>
        <begin position="288"/>
        <end position="298"/>
    </location>
</feature>
<reference evidence="8 9" key="1">
    <citation type="submission" date="2019-01" db="EMBL/GenBank/DDBJ databases">
        <title>Nuclear Genome Assembly of the Microalgal Biofuel strain Nannochloropsis salina CCMP1776.</title>
        <authorList>
            <person name="Hovde B."/>
        </authorList>
    </citation>
    <scope>NUCLEOTIDE SEQUENCE [LARGE SCALE GENOMIC DNA]</scope>
    <source>
        <strain evidence="8 9">CCMP1776</strain>
    </source>
</reference>
<dbReference type="SMART" id="SM01332">
    <property type="entry name" value="Cyclin_C"/>
    <property type="match status" value="1"/>
</dbReference>
<dbReference type="Pfam" id="PF02984">
    <property type="entry name" value="Cyclin_C"/>
    <property type="match status" value="1"/>
</dbReference>
<dbReference type="Proteomes" id="UP000355283">
    <property type="component" value="Unassembled WGS sequence"/>
</dbReference>
<evidence type="ECO:0000259" key="7">
    <source>
        <dbReference type="SMART" id="SM01332"/>
    </source>
</evidence>
<accession>A0A4D9DBD0</accession>
<keyword evidence="3" id="KW-0131">Cell cycle</keyword>
<dbReference type="SUPFAM" id="SSF47954">
    <property type="entry name" value="Cyclin-like"/>
    <property type="match status" value="2"/>
</dbReference>
<dbReference type="OrthoDB" id="285802at2759"/>
<dbReference type="InterPro" id="IPR039361">
    <property type="entry name" value="Cyclin"/>
</dbReference>
<feature type="compositionally biased region" description="Pro residues" evidence="5">
    <location>
        <begin position="299"/>
        <end position="309"/>
    </location>
</feature>
<dbReference type="InterPro" id="IPR013763">
    <property type="entry name" value="Cyclin-like_dom"/>
</dbReference>
<feature type="region of interest" description="Disordered" evidence="5">
    <location>
        <begin position="342"/>
        <end position="393"/>
    </location>
</feature>
<evidence type="ECO:0000313" key="9">
    <source>
        <dbReference type="Proteomes" id="UP000355283"/>
    </source>
</evidence>
<dbReference type="InterPro" id="IPR048258">
    <property type="entry name" value="Cyclins_cyclin-box"/>
</dbReference>
<dbReference type="PROSITE" id="PS00292">
    <property type="entry name" value="CYCLINS"/>
    <property type="match status" value="1"/>
</dbReference>
<proteinExistence type="inferred from homology"/>
<evidence type="ECO:0000256" key="5">
    <source>
        <dbReference type="SAM" id="MobiDB-lite"/>
    </source>
</evidence>
<feature type="domain" description="Cyclin-like" evidence="6">
    <location>
        <begin position="564"/>
        <end position="650"/>
    </location>
</feature>
<dbReference type="SMART" id="SM00385">
    <property type="entry name" value="CYCLIN"/>
    <property type="match status" value="1"/>
</dbReference>
<keyword evidence="1" id="KW-0132">Cell division</keyword>
<dbReference type="Pfam" id="PF00134">
    <property type="entry name" value="Cyclin_N"/>
    <property type="match status" value="1"/>
</dbReference>
<evidence type="ECO:0000256" key="3">
    <source>
        <dbReference type="ARBA" id="ARBA00023306"/>
    </source>
</evidence>